<dbReference type="AlphaFoldDB" id="A0A0C2ZY74"/>
<evidence type="ECO:0000256" key="1">
    <source>
        <dbReference type="ARBA" id="ARBA00001973"/>
    </source>
</evidence>
<evidence type="ECO:0008006" key="16">
    <source>
        <dbReference type="Google" id="ProtNLM"/>
    </source>
</evidence>
<evidence type="ECO:0000256" key="4">
    <source>
        <dbReference type="ARBA" id="ARBA00022723"/>
    </source>
</evidence>
<evidence type="ECO:0000313" key="14">
    <source>
        <dbReference type="EMBL" id="KIM57407.1"/>
    </source>
</evidence>
<comment type="subcellular location">
    <subcellularLocation>
        <location evidence="2">Secreted</location>
    </subcellularLocation>
</comment>
<keyword evidence="6" id="KW-0560">Oxidoreductase</keyword>
<keyword evidence="15" id="KW-1185">Reference proteome</keyword>
<reference evidence="14 15" key="1">
    <citation type="submission" date="2014-04" db="EMBL/GenBank/DDBJ databases">
        <authorList>
            <consortium name="DOE Joint Genome Institute"/>
            <person name="Kuo A."/>
            <person name="Kohler A."/>
            <person name="Nagy L.G."/>
            <person name="Floudas D."/>
            <person name="Copeland A."/>
            <person name="Barry K.W."/>
            <person name="Cichocki N."/>
            <person name="Veneault-Fourrey C."/>
            <person name="LaButti K."/>
            <person name="Lindquist E.A."/>
            <person name="Lipzen A."/>
            <person name="Lundell T."/>
            <person name="Morin E."/>
            <person name="Murat C."/>
            <person name="Sun H."/>
            <person name="Tunlid A."/>
            <person name="Henrissat B."/>
            <person name="Grigoriev I.V."/>
            <person name="Hibbett D.S."/>
            <person name="Martin F."/>
            <person name="Nordberg H.P."/>
            <person name="Cantor M.N."/>
            <person name="Hua S.X."/>
        </authorList>
    </citation>
    <scope>NUCLEOTIDE SEQUENCE [LARGE SCALE GENOMIC DNA]</scope>
    <source>
        <strain evidence="14 15">Foug A</strain>
    </source>
</reference>
<evidence type="ECO:0000256" key="13">
    <source>
        <dbReference type="SAM" id="SignalP"/>
    </source>
</evidence>
<feature type="compositionally biased region" description="Basic residues" evidence="12">
    <location>
        <begin position="359"/>
        <end position="373"/>
    </location>
</feature>
<keyword evidence="5 13" id="KW-0732">Signal</keyword>
<feature type="region of interest" description="Disordered" evidence="12">
    <location>
        <begin position="313"/>
        <end position="383"/>
    </location>
</feature>
<keyword evidence="7" id="KW-0186">Copper</keyword>
<feature type="compositionally biased region" description="Polar residues" evidence="12">
    <location>
        <begin position="313"/>
        <end position="322"/>
    </location>
</feature>
<keyword evidence="9" id="KW-1015">Disulfide bond</keyword>
<dbReference type="HOGENOM" id="CLU_030284_2_1_1"/>
<evidence type="ECO:0000256" key="9">
    <source>
        <dbReference type="ARBA" id="ARBA00023157"/>
    </source>
</evidence>
<evidence type="ECO:0000256" key="3">
    <source>
        <dbReference type="ARBA" id="ARBA00022525"/>
    </source>
</evidence>
<accession>A0A0C2ZY74</accession>
<sequence length="383" mass="41900">MMLFPLLCCTLLFVRSALGHAAIWHPSMFGFNVTAQTFSYDNRPVVPLANMPFSQWWFHGHLGYPPHPQDVFELPAGQNVTAEIACDKGATTFYPSSQGGNVQQGNNVCPNSPMSAYHTTGLSDVKGCALAIAYKSNASEVQPEDFTVFSVNQTCVWNRYTDFGVPAKMPSCPNDMCICAFFWIHSPDSGSEQNYMNGFQCRVTNSTSSVAVAQSKVARRCGADPANAKPLAAPGNCTYGAKQPLYWYQAERNNMFEGTYAPPFYNDLYNFKDGAQNDIFEDSYSSIPVPGPNQTALPVLAVPVIGTNLSLPTGAPPSSNGTAAKGPVPQAVSASSQCKKKSSAFSRRHLNKRSSTPLHRVHQMAKQSRKLSPQRRSDIWRPF</sequence>
<keyword evidence="3" id="KW-0964">Secreted</keyword>
<comment type="similarity">
    <text evidence="11">Belongs to the polysaccharide monooxygenase AA14 family.</text>
</comment>
<evidence type="ECO:0000256" key="10">
    <source>
        <dbReference type="ARBA" id="ARBA00023180"/>
    </source>
</evidence>
<dbReference type="STRING" id="1036808.A0A0C2ZY74"/>
<evidence type="ECO:0000256" key="2">
    <source>
        <dbReference type="ARBA" id="ARBA00004613"/>
    </source>
</evidence>
<feature type="chain" id="PRO_5002160686" description="Lytic polysaccharide monooxygenase" evidence="13">
    <location>
        <begin position="20"/>
        <end position="383"/>
    </location>
</feature>
<dbReference type="GO" id="GO:0004497">
    <property type="term" value="F:monooxygenase activity"/>
    <property type="evidence" value="ECO:0007669"/>
    <property type="project" value="UniProtKB-KW"/>
</dbReference>
<keyword evidence="8" id="KW-0503">Monooxygenase</keyword>
<feature type="signal peptide" evidence="13">
    <location>
        <begin position="1"/>
        <end position="19"/>
    </location>
</feature>
<dbReference type="GO" id="GO:0005576">
    <property type="term" value="C:extracellular region"/>
    <property type="evidence" value="ECO:0007669"/>
    <property type="project" value="UniProtKB-SubCell"/>
</dbReference>
<comment type="cofactor">
    <cofactor evidence="1">
        <name>Cu(2+)</name>
        <dbReference type="ChEBI" id="CHEBI:29036"/>
    </cofactor>
</comment>
<keyword evidence="4" id="KW-0479">Metal-binding</keyword>
<dbReference type="InterPro" id="IPR054497">
    <property type="entry name" value="LPMO_AA14"/>
</dbReference>
<dbReference type="Proteomes" id="UP000053989">
    <property type="component" value="Unassembled WGS sequence"/>
</dbReference>
<evidence type="ECO:0000256" key="11">
    <source>
        <dbReference type="ARBA" id="ARBA00046340"/>
    </source>
</evidence>
<evidence type="ECO:0000256" key="7">
    <source>
        <dbReference type="ARBA" id="ARBA00023008"/>
    </source>
</evidence>
<reference evidence="15" key="2">
    <citation type="submission" date="2015-01" db="EMBL/GenBank/DDBJ databases">
        <title>Evolutionary Origins and Diversification of the Mycorrhizal Mutualists.</title>
        <authorList>
            <consortium name="DOE Joint Genome Institute"/>
            <consortium name="Mycorrhizal Genomics Consortium"/>
            <person name="Kohler A."/>
            <person name="Kuo A."/>
            <person name="Nagy L.G."/>
            <person name="Floudas D."/>
            <person name="Copeland A."/>
            <person name="Barry K.W."/>
            <person name="Cichocki N."/>
            <person name="Veneault-Fourrey C."/>
            <person name="LaButti K."/>
            <person name="Lindquist E.A."/>
            <person name="Lipzen A."/>
            <person name="Lundell T."/>
            <person name="Morin E."/>
            <person name="Murat C."/>
            <person name="Riley R."/>
            <person name="Ohm R."/>
            <person name="Sun H."/>
            <person name="Tunlid A."/>
            <person name="Henrissat B."/>
            <person name="Grigoriev I.V."/>
            <person name="Hibbett D.S."/>
            <person name="Martin F."/>
        </authorList>
    </citation>
    <scope>NUCLEOTIDE SEQUENCE [LARGE SCALE GENOMIC DNA]</scope>
    <source>
        <strain evidence="15">Foug A</strain>
    </source>
</reference>
<evidence type="ECO:0000313" key="15">
    <source>
        <dbReference type="Proteomes" id="UP000053989"/>
    </source>
</evidence>
<name>A0A0C2ZY74_9AGAM</name>
<gene>
    <name evidence="14" type="ORF">SCLCIDRAFT_1219452</name>
</gene>
<organism evidence="14 15">
    <name type="scientific">Scleroderma citrinum Foug A</name>
    <dbReference type="NCBI Taxonomy" id="1036808"/>
    <lineage>
        <taxon>Eukaryota</taxon>
        <taxon>Fungi</taxon>
        <taxon>Dikarya</taxon>
        <taxon>Basidiomycota</taxon>
        <taxon>Agaricomycotina</taxon>
        <taxon>Agaricomycetes</taxon>
        <taxon>Agaricomycetidae</taxon>
        <taxon>Boletales</taxon>
        <taxon>Sclerodermatineae</taxon>
        <taxon>Sclerodermataceae</taxon>
        <taxon>Scleroderma</taxon>
    </lineage>
</organism>
<evidence type="ECO:0000256" key="5">
    <source>
        <dbReference type="ARBA" id="ARBA00022729"/>
    </source>
</evidence>
<protein>
    <recommendedName>
        <fullName evidence="16">Lytic polysaccharide monooxygenase</fullName>
    </recommendedName>
</protein>
<keyword evidence="10" id="KW-0325">Glycoprotein</keyword>
<dbReference type="Pfam" id="PF22810">
    <property type="entry name" value="LPMO_AA14"/>
    <property type="match status" value="1"/>
</dbReference>
<dbReference type="Gene3D" id="2.70.50.70">
    <property type="match status" value="1"/>
</dbReference>
<evidence type="ECO:0000256" key="8">
    <source>
        <dbReference type="ARBA" id="ARBA00023033"/>
    </source>
</evidence>
<dbReference type="InParanoid" id="A0A0C2ZY74"/>
<proteinExistence type="inferred from homology"/>
<dbReference type="EMBL" id="KN822101">
    <property type="protein sequence ID" value="KIM57407.1"/>
    <property type="molecule type" value="Genomic_DNA"/>
</dbReference>
<evidence type="ECO:0000256" key="12">
    <source>
        <dbReference type="SAM" id="MobiDB-lite"/>
    </source>
</evidence>
<dbReference type="GO" id="GO:0046872">
    <property type="term" value="F:metal ion binding"/>
    <property type="evidence" value="ECO:0007669"/>
    <property type="project" value="UniProtKB-KW"/>
</dbReference>
<evidence type="ECO:0000256" key="6">
    <source>
        <dbReference type="ARBA" id="ARBA00023002"/>
    </source>
</evidence>
<dbReference type="OrthoDB" id="2019572at2759"/>
<feature type="compositionally biased region" description="Basic residues" evidence="12">
    <location>
        <begin position="338"/>
        <end position="352"/>
    </location>
</feature>